<keyword evidence="11" id="KW-0915">Sodium</keyword>
<keyword evidence="13" id="KW-1185">Reference proteome</keyword>
<dbReference type="GeneID" id="82150229"/>
<feature type="transmembrane region" description="Helical" evidence="11">
    <location>
        <begin position="97"/>
        <end position="117"/>
    </location>
</feature>
<evidence type="ECO:0000256" key="6">
    <source>
        <dbReference type="ARBA" id="ARBA00023065"/>
    </source>
</evidence>
<keyword evidence="8 11" id="KW-0407">Ion channel</keyword>
<keyword evidence="6 11" id="KW-0406">Ion transport</keyword>
<dbReference type="GO" id="GO:0140114">
    <property type="term" value="P:cellular detoxification of fluoride"/>
    <property type="evidence" value="ECO:0007669"/>
    <property type="project" value="UniProtKB-UniRule"/>
</dbReference>
<dbReference type="GO" id="GO:0046872">
    <property type="term" value="F:metal ion binding"/>
    <property type="evidence" value="ECO:0007669"/>
    <property type="project" value="UniProtKB-KW"/>
</dbReference>
<accession>A0A4Z0V2C1</accession>
<dbReference type="RefSeq" id="WP_135472046.1">
    <property type="nucleotide sequence ID" value="NZ_CASJDB010000022.1"/>
</dbReference>
<keyword evidence="7 11" id="KW-0472">Membrane</keyword>
<evidence type="ECO:0000256" key="8">
    <source>
        <dbReference type="ARBA" id="ARBA00023303"/>
    </source>
</evidence>
<dbReference type="Proteomes" id="UP000297635">
    <property type="component" value="Unassembled WGS sequence"/>
</dbReference>
<feature type="transmembrane region" description="Helical" evidence="11">
    <location>
        <begin position="35"/>
        <end position="56"/>
    </location>
</feature>
<evidence type="ECO:0000256" key="11">
    <source>
        <dbReference type="HAMAP-Rule" id="MF_00454"/>
    </source>
</evidence>
<comment type="function">
    <text evidence="11">Fluoride-specific ion channel. Important for reducing fluoride concentration in the cell, thus reducing its toxicity.</text>
</comment>
<evidence type="ECO:0000256" key="9">
    <source>
        <dbReference type="ARBA" id="ARBA00035120"/>
    </source>
</evidence>
<evidence type="ECO:0000256" key="1">
    <source>
        <dbReference type="ARBA" id="ARBA00004651"/>
    </source>
</evidence>
<keyword evidence="11" id="KW-0813">Transport</keyword>
<feature type="transmembrane region" description="Helical" evidence="11">
    <location>
        <begin position="68"/>
        <end position="85"/>
    </location>
</feature>
<evidence type="ECO:0000256" key="3">
    <source>
        <dbReference type="ARBA" id="ARBA00022519"/>
    </source>
</evidence>
<sequence length="123" mass="13602">MLKVITFIGLGSFLGGVARYGLSRAAVDLAGISSFWGTMAANIMGCFLIGLFYGIFERYNIMSEHWRLFLTVGFCGGFTTFSTFIHENYASITEGRFLQMALYASVSFLVGMLMVHVGHMLAR</sequence>
<keyword evidence="4 11" id="KW-0812">Transmembrane</keyword>
<feature type="binding site" evidence="11">
    <location>
        <position position="79"/>
    </location>
    <ligand>
        <name>Na(+)</name>
        <dbReference type="ChEBI" id="CHEBI:29101"/>
        <note>structural</note>
    </ligand>
</feature>
<proteinExistence type="inferred from homology"/>
<keyword evidence="3" id="KW-0997">Cell inner membrane</keyword>
<organism evidence="12 13">
    <name type="scientific">Duncaniella freteri</name>
    <dbReference type="NCBI Taxonomy" id="2530391"/>
    <lineage>
        <taxon>Bacteria</taxon>
        <taxon>Pseudomonadati</taxon>
        <taxon>Bacteroidota</taxon>
        <taxon>Bacteroidia</taxon>
        <taxon>Bacteroidales</taxon>
        <taxon>Muribaculaceae</taxon>
        <taxon>Duncaniella</taxon>
    </lineage>
</organism>
<dbReference type="InterPro" id="IPR003691">
    <property type="entry name" value="FluC"/>
</dbReference>
<evidence type="ECO:0000256" key="5">
    <source>
        <dbReference type="ARBA" id="ARBA00022989"/>
    </source>
</evidence>
<dbReference type="AlphaFoldDB" id="A0A4Z0V2C1"/>
<comment type="similarity">
    <text evidence="9 11">Belongs to the fluoride channel Fluc/FEX (TC 1.A.43) family.</text>
</comment>
<reference evidence="12 13" key="1">
    <citation type="submission" date="2019-02" db="EMBL/GenBank/DDBJ databases">
        <title>Isolation and identification of novel species under the genus Muribaculum.</title>
        <authorList>
            <person name="Miyake S."/>
            <person name="Ding Y."/>
            <person name="Low A."/>
            <person name="Soh M."/>
            <person name="Seedorf H."/>
        </authorList>
    </citation>
    <scope>NUCLEOTIDE SEQUENCE [LARGE SCALE GENOMIC DNA]</scope>
    <source>
        <strain evidence="12 13">TLL-A3</strain>
    </source>
</reference>
<evidence type="ECO:0000256" key="2">
    <source>
        <dbReference type="ARBA" id="ARBA00022475"/>
    </source>
</evidence>
<keyword evidence="5 11" id="KW-1133">Transmembrane helix</keyword>
<evidence type="ECO:0000313" key="13">
    <source>
        <dbReference type="Proteomes" id="UP000297635"/>
    </source>
</evidence>
<name>A0A4Z0V2C1_9BACT</name>
<evidence type="ECO:0000256" key="7">
    <source>
        <dbReference type="ARBA" id="ARBA00023136"/>
    </source>
</evidence>
<evidence type="ECO:0000256" key="4">
    <source>
        <dbReference type="ARBA" id="ARBA00022692"/>
    </source>
</evidence>
<dbReference type="PANTHER" id="PTHR28259">
    <property type="entry name" value="FLUORIDE EXPORT PROTEIN 1-RELATED"/>
    <property type="match status" value="1"/>
</dbReference>
<comment type="activity regulation">
    <text evidence="11">Na(+) is not transported, but it plays an essential structural role and its presence is essential for fluoride channel function.</text>
</comment>
<keyword evidence="11" id="KW-0479">Metal-binding</keyword>
<dbReference type="Pfam" id="PF02537">
    <property type="entry name" value="CRCB"/>
    <property type="match status" value="1"/>
</dbReference>
<dbReference type="NCBIfam" id="TIGR00494">
    <property type="entry name" value="crcB"/>
    <property type="match status" value="1"/>
</dbReference>
<gene>
    <name evidence="11 12" type="primary">crcB</name>
    <name evidence="11" type="synonym">fluC</name>
    <name evidence="12" type="ORF">EZ315_10565</name>
</gene>
<comment type="caution">
    <text evidence="12">The sequence shown here is derived from an EMBL/GenBank/DDBJ whole genome shotgun (WGS) entry which is preliminary data.</text>
</comment>
<evidence type="ECO:0000313" key="12">
    <source>
        <dbReference type="EMBL" id="TGG36307.1"/>
    </source>
</evidence>
<dbReference type="GO" id="GO:0062054">
    <property type="term" value="F:fluoride channel activity"/>
    <property type="evidence" value="ECO:0007669"/>
    <property type="project" value="UniProtKB-UniRule"/>
</dbReference>
<dbReference type="HAMAP" id="MF_00454">
    <property type="entry name" value="FluC"/>
    <property type="match status" value="1"/>
</dbReference>
<comment type="subcellular location">
    <subcellularLocation>
        <location evidence="1 11">Cell membrane</location>
        <topology evidence="1 11">Multi-pass membrane protein</topology>
    </subcellularLocation>
</comment>
<dbReference type="GO" id="GO:0005886">
    <property type="term" value="C:plasma membrane"/>
    <property type="evidence" value="ECO:0007669"/>
    <property type="project" value="UniProtKB-SubCell"/>
</dbReference>
<dbReference type="EMBL" id="SJSA01000002">
    <property type="protein sequence ID" value="TGG36307.1"/>
    <property type="molecule type" value="Genomic_DNA"/>
</dbReference>
<keyword evidence="2 11" id="KW-1003">Cell membrane</keyword>
<dbReference type="PANTHER" id="PTHR28259:SF1">
    <property type="entry name" value="FLUORIDE EXPORT PROTEIN 1-RELATED"/>
    <property type="match status" value="1"/>
</dbReference>
<comment type="catalytic activity">
    <reaction evidence="10">
        <text>fluoride(in) = fluoride(out)</text>
        <dbReference type="Rhea" id="RHEA:76159"/>
        <dbReference type="ChEBI" id="CHEBI:17051"/>
    </reaction>
    <physiologicalReaction direction="left-to-right" evidence="10">
        <dbReference type="Rhea" id="RHEA:76160"/>
    </physiologicalReaction>
</comment>
<evidence type="ECO:0000256" key="10">
    <source>
        <dbReference type="ARBA" id="ARBA00035585"/>
    </source>
</evidence>
<feature type="binding site" evidence="11">
    <location>
        <position position="76"/>
    </location>
    <ligand>
        <name>Na(+)</name>
        <dbReference type="ChEBI" id="CHEBI:29101"/>
        <note>structural</note>
    </ligand>
</feature>
<protein>
    <recommendedName>
        <fullName evidence="11">Fluoride-specific ion channel FluC</fullName>
    </recommendedName>
</protein>